<proteinExistence type="predicted"/>
<sequence>MADSEDSRSLSAVTRRKLLPGTAVAVIGQSVHIKSSCKPGLRSCRRAGRRPIDSPRTQYEANVSFVTVMEQLCALECSRYLLRALMGQAPQALFKF</sequence>
<reference evidence="1 2" key="1">
    <citation type="submission" date="2018-01" db="EMBL/GenBank/DDBJ databases">
        <title>Tropical forage species Digitaria eriantha prevents oxidative stress under low temperature conditions by the incorporation of polyhydroxybutyrate-producing endophytic bacteria.</title>
        <authorList>
            <person name="Stritzler M."/>
            <person name="Ayub N."/>
        </authorList>
    </citation>
    <scope>NUCLEOTIDE SEQUENCE [LARGE SCALE GENOMIC DNA]</scope>
    <source>
        <strain evidence="1 2">FR1</strain>
    </source>
</reference>
<evidence type="ECO:0000313" key="1">
    <source>
        <dbReference type="EMBL" id="AUO47002.1"/>
    </source>
</evidence>
<evidence type="ECO:0000313" key="2">
    <source>
        <dbReference type="Proteomes" id="UP000235315"/>
    </source>
</evidence>
<accession>A0ABM6R0H5</accession>
<organism evidence="1 2">
    <name type="scientific">Pseudomonas ogarae (strain DSM 112162 / CECT 30235 / F113)</name>
    <dbReference type="NCBI Taxonomy" id="1114970"/>
    <lineage>
        <taxon>Bacteria</taxon>
        <taxon>Pseudomonadati</taxon>
        <taxon>Pseudomonadota</taxon>
        <taxon>Gammaproteobacteria</taxon>
        <taxon>Pseudomonadales</taxon>
        <taxon>Pseudomonadaceae</taxon>
        <taxon>Pseudomonas</taxon>
    </lineage>
</organism>
<gene>
    <name evidence="1" type="ORF">C1C98_16845</name>
</gene>
<protein>
    <submittedName>
        <fullName evidence="1">Uncharacterized protein</fullName>
    </submittedName>
</protein>
<keyword evidence="2" id="KW-1185">Reference proteome</keyword>
<dbReference type="EMBL" id="CP025738">
    <property type="protein sequence ID" value="AUO47002.1"/>
    <property type="molecule type" value="Genomic_DNA"/>
</dbReference>
<dbReference type="Proteomes" id="UP000235315">
    <property type="component" value="Chromosome"/>
</dbReference>
<name>A0ABM6R0H5_PSEO1</name>